<proteinExistence type="predicted"/>
<feature type="compositionally biased region" description="Gly residues" evidence="2">
    <location>
        <begin position="306"/>
        <end position="317"/>
    </location>
</feature>
<dbReference type="EMBL" id="FN649752">
    <property type="protein sequence ID" value="CBJ32068.1"/>
    <property type="molecule type" value="Genomic_DNA"/>
</dbReference>
<keyword evidence="4" id="KW-1185">Reference proteome</keyword>
<dbReference type="eggNOG" id="KOG1091">
    <property type="taxonomic scope" value="Eukaryota"/>
</dbReference>
<accession>D7FWI0</accession>
<dbReference type="Proteomes" id="UP000002630">
    <property type="component" value="Linkage Group LG27"/>
</dbReference>
<dbReference type="SUPFAM" id="SSF47923">
    <property type="entry name" value="Ypt/Rab-GAP domain of gyp1p"/>
    <property type="match status" value="2"/>
</dbReference>
<dbReference type="EMBL" id="FN648494">
    <property type="protein sequence ID" value="CBJ32068.1"/>
    <property type="molecule type" value="Genomic_DNA"/>
</dbReference>
<dbReference type="InParanoid" id="D7FWI0"/>
<dbReference type="InterPro" id="IPR035969">
    <property type="entry name" value="Rab-GAP_TBC_sf"/>
</dbReference>
<name>D7FWI0_ECTSI</name>
<feature type="compositionally biased region" description="Basic and acidic residues" evidence="2">
    <location>
        <begin position="322"/>
        <end position="335"/>
    </location>
</feature>
<dbReference type="PANTHER" id="PTHR22957">
    <property type="entry name" value="TBC1 DOMAIN FAMILY MEMBER GTPASE-ACTIVATING PROTEIN"/>
    <property type="match status" value="1"/>
</dbReference>
<dbReference type="GO" id="GO:0005096">
    <property type="term" value="F:GTPase activator activity"/>
    <property type="evidence" value="ECO:0007669"/>
    <property type="project" value="UniProtKB-KW"/>
</dbReference>
<evidence type="ECO:0000256" key="1">
    <source>
        <dbReference type="ARBA" id="ARBA00022468"/>
    </source>
</evidence>
<evidence type="ECO:0000313" key="4">
    <source>
        <dbReference type="Proteomes" id="UP000002630"/>
    </source>
</evidence>
<evidence type="ECO:0000313" key="3">
    <source>
        <dbReference type="EMBL" id="CBJ32068.1"/>
    </source>
</evidence>
<protein>
    <recommendedName>
        <fullName evidence="5">Rab-GAP TBC domain-containing protein</fullName>
    </recommendedName>
</protein>
<dbReference type="AlphaFoldDB" id="D7FWI0"/>
<dbReference type="OrthoDB" id="205179at2759"/>
<sequence length="472" mass="50855">MPAVCMSGEWNDDNSRGLLWRLLLGVIPRDSPPSEWATEMANKRGEYRRLKAEHRVDISKVLDTTDPMSANPLFSGSGSGDDPWSHFYERKEMTDTIKADLERLFPTGCGDHFLAPARQELLLSVLSVWADLNTETAYRQLYGMKWARLMFGREFRVEGVLVLWDHIFASSWIEGQPDVPECIENVAVAMVVSIRHQLLAEDCTGCLQLLMRYPPDQGVSTAISLSLSLAKGQSLAAFERSTEPSSFAAASSGRAAPSSSSEIQQEPAPVWLNRGGRDHGSVSGRSPSATGSAGHAPSEWRRDDGGGGGVGGAGAGGRARAFGRDERLETEREAKNNWQQGLDEFTRRAMSAAQGVAKLAVQTVERTQGGGDPRHLRTAGGVPASEALSLSRRLRTACAKMETGEAPVSLAAQEIKEVARILEARSGAPSVREPLRSTNSMGGGGGGQGVTRAFSTYSEDDGCADALYTQDL</sequence>
<feature type="region of interest" description="Disordered" evidence="2">
    <location>
        <begin position="271"/>
        <end position="335"/>
    </location>
</feature>
<reference evidence="3 4" key="1">
    <citation type="journal article" date="2010" name="Nature">
        <title>The Ectocarpus genome and the independent evolution of multicellularity in brown algae.</title>
        <authorList>
            <person name="Cock J.M."/>
            <person name="Sterck L."/>
            <person name="Rouze P."/>
            <person name="Scornet D."/>
            <person name="Allen A.E."/>
            <person name="Amoutzias G."/>
            <person name="Anthouard V."/>
            <person name="Artiguenave F."/>
            <person name="Aury J.M."/>
            <person name="Badger J.H."/>
            <person name="Beszteri B."/>
            <person name="Billiau K."/>
            <person name="Bonnet E."/>
            <person name="Bothwell J.H."/>
            <person name="Bowler C."/>
            <person name="Boyen C."/>
            <person name="Brownlee C."/>
            <person name="Carrano C.J."/>
            <person name="Charrier B."/>
            <person name="Cho G.Y."/>
            <person name="Coelho S.M."/>
            <person name="Collen J."/>
            <person name="Corre E."/>
            <person name="Da Silva C."/>
            <person name="Delage L."/>
            <person name="Delaroque N."/>
            <person name="Dittami S.M."/>
            <person name="Doulbeau S."/>
            <person name="Elias M."/>
            <person name="Farnham G."/>
            <person name="Gachon C.M."/>
            <person name="Gschloessl B."/>
            <person name="Heesch S."/>
            <person name="Jabbari K."/>
            <person name="Jubin C."/>
            <person name="Kawai H."/>
            <person name="Kimura K."/>
            <person name="Kloareg B."/>
            <person name="Kupper F.C."/>
            <person name="Lang D."/>
            <person name="Le Bail A."/>
            <person name="Leblanc C."/>
            <person name="Lerouge P."/>
            <person name="Lohr M."/>
            <person name="Lopez P.J."/>
            <person name="Martens C."/>
            <person name="Maumus F."/>
            <person name="Michel G."/>
            <person name="Miranda-Saavedra D."/>
            <person name="Morales J."/>
            <person name="Moreau H."/>
            <person name="Motomura T."/>
            <person name="Nagasato C."/>
            <person name="Napoli C.A."/>
            <person name="Nelson D.R."/>
            <person name="Nyvall-Collen P."/>
            <person name="Peters A.F."/>
            <person name="Pommier C."/>
            <person name="Potin P."/>
            <person name="Poulain J."/>
            <person name="Quesneville H."/>
            <person name="Read B."/>
            <person name="Rensing S.A."/>
            <person name="Ritter A."/>
            <person name="Rousvoal S."/>
            <person name="Samanta M."/>
            <person name="Samson G."/>
            <person name="Schroeder D.C."/>
            <person name="Segurens B."/>
            <person name="Strittmatter M."/>
            <person name="Tonon T."/>
            <person name="Tregear J.W."/>
            <person name="Valentin K."/>
            <person name="von Dassow P."/>
            <person name="Yamagishi T."/>
            <person name="Van de Peer Y."/>
            <person name="Wincker P."/>
        </authorList>
    </citation>
    <scope>NUCLEOTIDE SEQUENCE [LARGE SCALE GENOMIC DNA]</scope>
    <source>
        <strain evidence="4">Ec32 / CCAP1310/4</strain>
    </source>
</reference>
<gene>
    <name evidence="3" type="ORF">Esi_0306_0026</name>
</gene>
<evidence type="ECO:0008006" key="5">
    <source>
        <dbReference type="Google" id="ProtNLM"/>
    </source>
</evidence>
<evidence type="ECO:0000256" key="2">
    <source>
        <dbReference type="SAM" id="MobiDB-lite"/>
    </source>
</evidence>
<organism evidence="3 4">
    <name type="scientific">Ectocarpus siliculosus</name>
    <name type="common">Brown alga</name>
    <name type="synonym">Conferva siliculosa</name>
    <dbReference type="NCBI Taxonomy" id="2880"/>
    <lineage>
        <taxon>Eukaryota</taxon>
        <taxon>Sar</taxon>
        <taxon>Stramenopiles</taxon>
        <taxon>Ochrophyta</taxon>
        <taxon>PX clade</taxon>
        <taxon>Phaeophyceae</taxon>
        <taxon>Ectocarpales</taxon>
        <taxon>Ectocarpaceae</taxon>
        <taxon>Ectocarpus</taxon>
    </lineage>
</organism>
<dbReference type="PANTHER" id="PTHR22957:SF337">
    <property type="entry name" value="TBC1 DOMAIN FAMILY MEMBER 5"/>
    <property type="match status" value="1"/>
</dbReference>
<keyword evidence="1" id="KW-0343">GTPase activation</keyword>
<dbReference type="Gene3D" id="1.10.472.80">
    <property type="entry name" value="Ypt/Rab-GAP domain of gyp1p, domain 3"/>
    <property type="match status" value="1"/>
</dbReference>
<dbReference type="STRING" id="2880.D7FWI0"/>